<keyword evidence="11" id="KW-1185">Reference proteome</keyword>
<evidence type="ECO:0000313" key="10">
    <source>
        <dbReference type="EMBL" id="CCF58948.1"/>
    </source>
</evidence>
<feature type="signal peptide" evidence="9">
    <location>
        <begin position="1"/>
        <end position="20"/>
    </location>
</feature>
<sequence>MQQNFKILSLLLLSLSFINAFPVLEKRLIVTRVHTASTTKTSTYVYSTTTETVVAPTVEFIISGTATFTTTLYPEGVDTTVQPSTTITIVRKNANGVSDASSTQNLASTQATASESATLQASIENASENIASSSSIDDTNAASSSSIGATTTAATNDNNAQTYSDVSTASSDNVAVHTNYVQSATLTNPTVAIIDTTTLANVASTTSVTTAITTISAESSSSTTTTTTAPTTTNTPTTTTSTTQDSTKTTTSTSTWTGLTSVPKTLVYSPYNNDSSCKTYDEVYADLLNIQQHGVYKLRVYGTDCDSLNTIEPVAVQLGMTINQGLWISDAGTSSIDEAVADLIAYGEANGWDIFDFITIGNEAINSGYCTVDDLISKISSVKAELQAAGYTGKVTTSEPPVSFEDYPELCTSSAIDFVGINAHPYFDVNSSAETSGSFVLGQIDLIKGVCGTDNVYVTESGYPSAGNVNGGNVPSKANQIIAVQQILDDLSLDVTILSYKNDYWKDPGTYGIEQSFGIIDIMPSA</sequence>
<dbReference type="eggNOG" id="ENOG502QS0R">
    <property type="taxonomic scope" value="Eukaryota"/>
</dbReference>
<evidence type="ECO:0000256" key="5">
    <source>
        <dbReference type="ARBA" id="ARBA00022729"/>
    </source>
</evidence>
<dbReference type="InterPro" id="IPR017853">
    <property type="entry name" value="GH"/>
</dbReference>
<comment type="similarity">
    <text evidence="2">Belongs to the glycosyl hydrolase 17 family.</text>
</comment>
<keyword evidence="3" id="KW-0134">Cell wall</keyword>
<reference evidence="10 11" key="1">
    <citation type="journal article" date="2011" name="Proc. Natl. Acad. Sci. U.S.A.">
        <title>Evolutionary erosion of yeast sex chromosomes by mating-type switching accidents.</title>
        <authorList>
            <person name="Gordon J.L."/>
            <person name="Armisen D."/>
            <person name="Proux-Wera E."/>
            <person name="Oheigeartaigh S.S."/>
            <person name="Byrne K.P."/>
            <person name="Wolfe K.H."/>
        </authorList>
    </citation>
    <scope>NUCLEOTIDE SEQUENCE [LARGE SCALE GENOMIC DNA]</scope>
    <source>
        <strain evidence="11">ATCC 22294 / BCRC 22015 / CBS 2517 / CECT 1963 / NBRC 1671 / NRRL Y-8276</strain>
    </source>
</reference>
<dbReference type="RefSeq" id="XP_003958083.1">
    <property type="nucleotide sequence ID" value="XM_003958034.1"/>
</dbReference>
<dbReference type="HOGENOM" id="CLU_027285_3_0_1"/>
<dbReference type="OrthoDB" id="4082933at2759"/>
<dbReference type="GO" id="GO:0009277">
    <property type="term" value="C:fungal-type cell wall"/>
    <property type="evidence" value="ECO:0007669"/>
    <property type="project" value="EnsemblFungi"/>
</dbReference>
<dbReference type="InterPro" id="IPR050732">
    <property type="entry name" value="Beta-glucan_modifiers"/>
</dbReference>
<dbReference type="KEGG" id="kaf:KAFR_0F03520"/>
<evidence type="ECO:0000256" key="3">
    <source>
        <dbReference type="ARBA" id="ARBA00022512"/>
    </source>
</evidence>
<dbReference type="Proteomes" id="UP000005220">
    <property type="component" value="Chromosome 6"/>
</dbReference>
<evidence type="ECO:0000256" key="8">
    <source>
        <dbReference type="SAM" id="MobiDB-lite"/>
    </source>
</evidence>
<dbReference type="FunFam" id="3.20.20.80:FF:000160">
    <property type="entry name" value="Probable beta-glucosidase btgE"/>
    <property type="match status" value="1"/>
</dbReference>
<gene>
    <name evidence="10" type="primary">KAFR0F03520</name>
    <name evidence="10" type="ORF">KAFR_0F03520</name>
</gene>
<dbReference type="InParanoid" id="H2AX48"/>
<keyword evidence="6" id="KW-0378">Hydrolase</keyword>
<proteinExistence type="inferred from homology"/>
<protein>
    <recommendedName>
        <fullName evidence="12">Glycoside hydrolase family 17 protein</fullName>
    </recommendedName>
</protein>
<dbReference type="FunCoup" id="H2AX48">
    <property type="interactions" value="60"/>
</dbReference>
<keyword evidence="5 9" id="KW-0732">Signal</keyword>
<evidence type="ECO:0000256" key="6">
    <source>
        <dbReference type="ARBA" id="ARBA00022801"/>
    </source>
</evidence>
<name>H2AX48_KAZAF</name>
<dbReference type="PANTHER" id="PTHR16631">
    <property type="entry name" value="GLUCAN 1,3-BETA-GLUCOSIDASE"/>
    <property type="match status" value="1"/>
</dbReference>
<evidence type="ECO:0000256" key="7">
    <source>
        <dbReference type="ARBA" id="ARBA00023295"/>
    </source>
</evidence>
<dbReference type="SUPFAM" id="SSF51445">
    <property type="entry name" value="(Trans)glycosidases"/>
    <property type="match status" value="1"/>
</dbReference>
<dbReference type="GO" id="GO:0009986">
    <property type="term" value="C:cell surface"/>
    <property type="evidence" value="ECO:0007669"/>
    <property type="project" value="TreeGrafter"/>
</dbReference>
<dbReference type="STRING" id="1071382.H2AX48"/>
<feature type="chain" id="PRO_5003559694" description="Glycoside hydrolase family 17 protein" evidence="9">
    <location>
        <begin position="21"/>
        <end position="526"/>
    </location>
</feature>
<evidence type="ECO:0000256" key="2">
    <source>
        <dbReference type="ARBA" id="ARBA00008773"/>
    </source>
</evidence>
<evidence type="ECO:0000313" key="11">
    <source>
        <dbReference type="Proteomes" id="UP000005220"/>
    </source>
</evidence>
<feature type="region of interest" description="Disordered" evidence="8">
    <location>
        <begin position="217"/>
        <end position="254"/>
    </location>
</feature>
<keyword evidence="7" id="KW-0326">Glycosidase</keyword>
<accession>H2AX48</accession>
<organism evidence="10 11">
    <name type="scientific">Kazachstania africana (strain ATCC 22294 / BCRC 22015 / CBS 2517 / CECT 1963 / NBRC 1671 / NRRL Y-8276)</name>
    <name type="common">Yeast</name>
    <name type="synonym">Kluyveromyces africanus</name>
    <dbReference type="NCBI Taxonomy" id="1071382"/>
    <lineage>
        <taxon>Eukaryota</taxon>
        <taxon>Fungi</taxon>
        <taxon>Dikarya</taxon>
        <taxon>Ascomycota</taxon>
        <taxon>Saccharomycotina</taxon>
        <taxon>Saccharomycetes</taxon>
        <taxon>Saccharomycetales</taxon>
        <taxon>Saccharomycetaceae</taxon>
        <taxon>Kazachstania</taxon>
    </lineage>
</organism>
<dbReference type="EMBL" id="HE650826">
    <property type="protein sequence ID" value="CCF58948.1"/>
    <property type="molecule type" value="Genomic_DNA"/>
</dbReference>
<evidence type="ECO:0000256" key="1">
    <source>
        <dbReference type="ARBA" id="ARBA00004191"/>
    </source>
</evidence>
<evidence type="ECO:0008006" key="12">
    <source>
        <dbReference type="Google" id="ProtNLM"/>
    </source>
</evidence>
<evidence type="ECO:0000256" key="9">
    <source>
        <dbReference type="SAM" id="SignalP"/>
    </source>
</evidence>
<dbReference type="GO" id="GO:0042973">
    <property type="term" value="F:glucan endo-1,3-beta-D-glucosidase activity"/>
    <property type="evidence" value="ECO:0007669"/>
    <property type="project" value="TreeGrafter"/>
</dbReference>
<dbReference type="PANTHER" id="PTHR16631:SF24">
    <property type="entry name" value="FAMILY 17 GLUCOSIDASE SCW11-RELATED"/>
    <property type="match status" value="1"/>
</dbReference>
<dbReference type="GO" id="GO:0005576">
    <property type="term" value="C:extracellular region"/>
    <property type="evidence" value="ECO:0007669"/>
    <property type="project" value="TreeGrafter"/>
</dbReference>
<keyword evidence="4" id="KW-0964">Secreted</keyword>
<dbReference type="AlphaFoldDB" id="H2AX48"/>
<comment type="subcellular location">
    <subcellularLocation>
        <location evidence="1">Secreted</location>
        <location evidence="1">Cell wall</location>
    </subcellularLocation>
</comment>
<dbReference type="GeneID" id="13884416"/>
<evidence type="ECO:0000256" key="4">
    <source>
        <dbReference type="ARBA" id="ARBA00022525"/>
    </source>
</evidence>
<dbReference type="GO" id="GO:0071555">
    <property type="term" value="P:cell wall organization"/>
    <property type="evidence" value="ECO:0007669"/>
    <property type="project" value="TreeGrafter"/>
</dbReference>